<gene>
    <name evidence="4" type="ORF">E3J62_08830</name>
</gene>
<dbReference type="InterPro" id="IPR000415">
    <property type="entry name" value="Nitroreductase-like"/>
</dbReference>
<reference evidence="4 5" key="1">
    <citation type="submission" date="2019-03" db="EMBL/GenBank/DDBJ databases">
        <title>Metabolic potential of uncultured bacteria and archaea associated with petroleum seepage in deep-sea sediments.</title>
        <authorList>
            <person name="Dong X."/>
            <person name="Hubert C."/>
        </authorList>
    </citation>
    <scope>NUCLEOTIDE SEQUENCE [LARGE SCALE GENOMIC DNA]</scope>
    <source>
        <strain evidence="4">E44_bin18</strain>
    </source>
</reference>
<name>A0A523UR29_UNCT6</name>
<evidence type="ECO:0000259" key="3">
    <source>
        <dbReference type="Pfam" id="PF00881"/>
    </source>
</evidence>
<evidence type="ECO:0000313" key="5">
    <source>
        <dbReference type="Proteomes" id="UP000315525"/>
    </source>
</evidence>
<comment type="similarity">
    <text evidence="1">Belongs to the nitroreductase family.</text>
</comment>
<organism evidence="4 5">
    <name type="scientific">candidate division TA06 bacterium</name>
    <dbReference type="NCBI Taxonomy" id="2250710"/>
    <lineage>
        <taxon>Bacteria</taxon>
        <taxon>Bacteria division TA06</taxon>
    </lineage>
</organism>
<dbReference type="InterPro" id="IPR029479">
    <property type="entry name" value="Nitroreductase"/>
</dbReference>
<proteinExistence type="inferred from homology"/>
<dbReference type="Gene3D" id="3.40.109.10">
    <property type="entry name" value="NADH Oxidase"/>
    <property type="match status" value="1"/>
</dbReference>
<dbReference type="PANTHER" id="PTHR43673">
    <property type="entry name" value="NAD(P)H NITROREDUCTASE YDGI-RELATED"/>
    <property type="match status" value="1"/>
</dbReference>
<dbReference type="AlphaFoldDB" id="A0A523UR29"/>
<accession>A0A523UR29</accession>
<dbReference type="Pfam" id="PF00881">
    <property type="entry name" value="Nitroreductase"/>
    <property type="match status" value="1"/>
</dbReference>
<dbReference type="Proteomes" id="UP000315525">
    <property type="component" value="Unassembled WGS sequence"/>
</dbReference>
<comment type="caution">
    <text evidence="4">The sequence shown here is derived from an EMBL/GenBank/DDBJ whole genome shotgun (WGS) entry which is preliminary data.</text>
</comment>
<dbReference type="GO" id="GO:0016491">
    <property type="term" value="F:oxidoreductase activity"/>
    <property type="evidence" value="ECO:0007669"/>
    <property type="project" value="UniProtKB-KW"/>
</dbReference>
<keyword evidence="2" id="KW-0560">Oxidoreductase</keyword>
<dbReference type="SUPFAM" id="SSF55469">
    <property type="entry name" value="FMN-dependent nitroreductase-like"/>
    <property type="match status" value="1"/>
</dbReference>
<evidence type="ECO:0000256" key="2">
    <source>
        <dbReference type="ARBA" id="ARBA00023002"/>
    </source>
</evidence>
<dbReference type="EMBL" id="SOJN01000100">
    <property type="protein sequence ID" value="TET44996.1"/>
    <property type="molecule type" value="Genomic_DNA"/>
</dbReference>
<feature type="domain" description="Nitroreductase" evidence="3">
    <location>
        <begin position="65"/>
        <end position="150"/>
    </location>
</feature>
<sequence length="172" mass="18991">MDLIEAIKNRRSVRAFNKEDVPTQVIEKILECGNLAPSAGNLQPRDFVVVRNSKTKKRLADAAFDQEFVAEAPVVIVVCANMDRSKPYGRRGETLYSIQDATAAIQNMLLAVHAEGLGACWVGAFDESQASRILELPSNVRPIALIPVGHPDGSPQDRGRMPISRLTHMEKW</sequence>
<evidence type="ECO:0000256" key="1">
    <source>
        <dbReference type="ARBA" id="ARBA00007118"/>
    </source>
</evidence>
<protein>
    <submittedName>
        <fullName evidence="4">Nitroreductase family protein</fullName>
    </submittedName>
</protein>
<evidence type="ECO:0000313" key="4">
    <source>
        <dbReference type="EMBL" id="TET44996.1"/>
    </source>
</evidence>
<dbReference type="PANTHER" id="PTHR43673:SF10">
    <property type="entry name" value="NADH DEHYDROGENASE_NAD(P)H NITROREDUCTASE XCC3605-RELATED"/>
    <property type="match status" value="1"/>
</dbReference>